<reference evidence="1" key="1">
    <citation type="journal article" date="2022" name="bioRxiv">
        <title>Sequencing and chromosome-scale assembly of the giantPleurodeles waltlgenome.</title>
        <authorList>
            <person name="Brown T."/>
            <person name="Elewa A."/>
            <person name="Iarovenko S."/>
            <person name="Subramanian E."/>
            <person name="Araus A.J."/>
            <person name="Petzold A."/>
            <person name="Susuki M."/>
            <person name="Suzuki K.-i.T."/>
            <person name="Hayashi T."/>
            <person name="Toyoda A."/>
            <person name="Oliveira C."/>
            <person name="Osipova E."/>
            <person name="Leigh N.D."/>
            <person name="Simon A."/>
            <person name="Yun M.H."/>
        </authorList>
    </citation>
    <scope>NUCLEOTIDE SEQUENCE</scope>
    <source>
        <strain evidence="1">20211129_DDA</strain>
        <tissue evidence="1">Liver</tissue>
    </source>
</reference>
<dbReference type="Proteomes" id="UP001066276">
    <property type="component" value="Chromosome 12"/>
</dbReference>
<comment type="caution">
    <text evidence="1">The sequence shown here is derived from an EMBL/GenBank/DDBJ whole genome shotgun (WGS) entry which is preliminary data.</text>
</comment>
<name>A0AAV7KRY9_PLEWA</name>
<dbReference type="EMBL" id="JANPWB010000016">
    <property type="protein sequence ID" value="KAJ1081930.1"/>
    <property type="molecule type" value="Genomic_DNA"/>
</dbReference>
<dbReference type="AlphaFoldDB" id="A0AAV7KRY9"/>
<keyword evidence="2" id="KW-1185">Reference proteome</keyword>
<sequence length="71" mass="7573">MGEARYGDSLLAAAASPWGGRWEAGPAVQMTLMLLPTGQQAAKRVARHDAQDAEARVEDALVASLGLRPKW</sequence>
<organism evidence="1 2">
    <name type="scientific">Pleurodeles waltl</name>
    <name type="common">Iberian ribbed newt</name>
    <dbReference type="NCBI Taxonomy" id="8319"/>
    <lineage>
        <taxon>Eukaryota</taxon>
        <taxon>Metazoa</taxon>
        <taxon>Chordata</taxon>
        <taxon>Craniata</taxon>
        <taxon>Vertebrata</taxon>
        <taxon>Euteleostomi</taxon>
        <taxon>Amphibia</taxon>
        <taxon>Batrachia</taxon>
        <taxon>Caudata</taxon>
        <taxon>Salamandroidea</taxon>
        <taxon>Salamandridae</taxon>
        <taxon>Pleurodelinae</taxon>
        <taxon>Pleurodeles</taxon>
    </lineage>
</organism>
<gene>
    <name evidence="1" type="ORF">NDU88_002102</name>
</gene>
<evidence type="ECO:0000313" key="2">
    <source>
        <dbReference type="Proteomes" id="UP001066276"/>
    </source>
</evidence>
<protein>
    <submittedName>
        <fullName evidence="1">Uncharacterized protein</fullName>
    </submittedName>
</protein>
<accession>A0AAV7KRY9</accession>
<proteinExistence type="predicted"/>
<evidence type="ECO:0000313" key="1">
    <source>
        <dbReference type="EMBL" id="KAJ1081930.1"/>
    </source>
</evidence>